<evidence type="ECO:0000313" key="17">
    <source>
        <dbReference type="EnsemblMetazoa" id="CLYHEMP005608.4"/>
    </source>
</evidence>
<dbReference type="FunFam" id="3.40.50.1010:FF:000018">
    <property type="entry name" value="RNA-binding protein NOB1"/>
    <property type="match status" value="1"/>
</dbReference>
<feature type="binding site" evidence="13">
    <location>
        <position position="280"/>
    </location>
    <ligand>
        <name>Zn(2+)</name>
        <dbReference type="ChEBI" id="CHEBI:29105"/>
    </ligand>
</feature>
<dbReference type="InterPro" id="IPR039907">
    <property type="entry name" value="NOB1"/>
</dbReference>
<evidence type="ECO:0000256" key="4">
    <source>
        <dbReference type="ARBA" id="ARBA00022553"/>
    </source>
</evidence>
<accession>A0A7M5WJT3</accession>
<dbReference type="Pfam" id="PF08772">
    <property type="entry name" value="Zn_ribbon_NOB1"/>
    <property type="match status" value="1"/>
</dbReference>
<evidence type="ECO:0000256" key="3">
    <source>
        <dbReference type="ARBA" id="ARBA00018439"/>
    </source>
</evidence>
<keyword evidence="8" id="KW-0378">Hydrolase</keyword>
<dbReference type="SUPFAM" id="SSF144206">
    <property type="entry name" value="NOB1 zinc finger-like"/>
    <property type="match status" value="1"/>
</dbReference>
<dbReference type="PIRSF" id="PIRSF037125">
    <property type="entry name" value="D-site_20S_pre-rRNA_nuclease"/>
    <property type="match status" value="1"/>
</dbReference>
<evidence type="ECO:0000256" key="1">
    <source>
        <dbReference type="ARBA" id="ARBA00004123"/>
    </source>
</evidence>
<sequence length="419" mass="47928">MADKAEEKMPESKKLKCIIADSAAFLKNVDLQNLSERIFTINEVIREIRDSATRKRLAVLPYEIEFREPSTESLSAVTEFSKKTGDYKSLSAVDIRVLALTYQLEKEFGSPENIKLEPKKTTQIVQHSKVKSDKRLAGFYSEPKESSLDAQDDNGTTTGEEDTKMESSSDKSEENENNNNISTEEDERDELEEMDEEEMNEEGTEENEDDGGGWITPGNIKKVKREMGCNDEIDMENSDIKCACLTTDFAMQNVLIQMGLHVMSVQGRLIRQARNYIQKCFGCNKETHDMEKIFCPSCGNKTLMKISVTIGEDGVIQYHLPKRKKNHNLRGTKFSMPLPKGGRHSDQPYLLTEDQHFSKDRMPQNRDKVNPMDPDYVSRVNPFTQNDVNSRAFHLNLHVKNKQPRNPNETRKKKSGRKK</sequence>
<keyword evidence="10 12" id="KW-0539">Nucleus</keyword>
<evidence type="ECO:0000256" key="5">
    <source>
        <dbReference type="ARBA" id="ARBA00022722"/>
    </source>
</evidence>
<feature type="domain" description="Nin one binding (NOB1) Zn-ribbon-like" evidence="15">
    <location>
        <begin position="270"/>
        <end position="342"/>
    </location>
</feature>
<evidence type="ECO:0000256" key="2">
    <source>
        <dbReference type="ARBA" id="ARBA00005858"/>
    </source>
</evidence>
<protein>
    <recommendedName>
        <fullName evidence="3 12">RNA-binding protein NOB1</fullName>
    </recommendedName>
</protein>
<dbReference type="GO" id="GO:0030490">
    <property type="term" value="P:maturation of SSU-rRNA"/>
    <property type="evidence" value="ECO:0007669"/>
    <property type="project" value="TreeGrafter"/>
</dbReference>
<keyword evidence="18" id="KW-1185">Reference proteome</keyword>
<dbReference type="InterPro" id="IPR017117">
    <property type="entry name" value="Nob1_euk"/>
</dbReference>
<keyword evidence="4" id="KW-0597">Phosphoprotein</keyword>
<feature type="domain" description="Ribonuclease PIN" evidence="16">
    <location>
        <begin position="18"/>
        <end position="104"/>
    </location>
</feature>
<dbReference type="InterPro" id="IPR033411">
    <property type="entry name" value="Ribonuclease_PIN"/>
</dbReference>
<dbReference type="AlphaFoldDB" id="A0A7M5WJT3"/>
<feature type="compositionally biased region" description="Basic and acidic residues" evidence="14">
    <location>
        <begin position="161"/>
        <end position="174"/>
    </location>
</feature>
<evidence type="ECO:0000259" key="15">
    <source>
        <dbReference type="Pfam" id="PF08772"/>
    </source>
</evidence>
<dbReference type="PANTHER" id="PTHR12814">
    <property type="entry name" value="RNA-BINDING PROTEIN NOB1"/>
    <property type="match status" value="1"/>
</dbReference>
<feature type="compositionally biased region" description="Acidic residues" evidence="14">
    <location>
        <begin position="183"/>
        <end position="211"/>
    </location>
</feature>
<dbReference type="Pfam" id="PF17146">
    <property type="entry name" value="PIN_6"/>
    <property type="match status" value="1"/>
</dbReference>
<dbReference type="OrthoDB" id="446759at2759"/>
<dbReference type="Proteomes" id="UP000594262">
    <property type="component" value="Unplaced"/>
</dbReference>
<proteinExistence type="inferred from homology"/>
<dbReference type="CDD" id="cd09876">
    <property type="entry name" value="PIN_Nob1-like"/>
    <property type="match status" value="1"/>
</dbReference>
<dbReference type="InterPro" id="IPR014881">
    <property type="entry name" value="NOB1_Zn-bd"/>
</dbReference>
<feature type="binding site" evidence="13">
    <location>
        <position position="295"/>
    </location>
    <ligand>
        <name>Zn(2+)</name>
        <dbReference type="ChEBI" id="CHEBI:29105"/>
    </ligand>
</feature>
<feature type="binding site" evidence="13">
    <location>
        <position position="298"/>
    </location>
    <ligand>
        <name>Zn(2+)</name>
        <dbReference type="ChEBI" id="CHEBI:29105"/>
    </ligand>
</feature>
<comment type="subcellular location">
    <subcellularLocation>
        <location evidence="1 12">Nucleus</location>
    </subcellularLocation>
</comment>
<keyword evidence="6 12" id="KW-0479">Metal-binding</keyword>
<dbReference type="PANTHER" id="PTHR12814:SF2">
    <property type="entry name" value="RNA-BINDING PROTEIN NOB1"/>
    <property type="match status" value="1"/>
</dbReference>
<comment type="function">
    <text evidence="11">May play a role in mRNA degradation. Endonuclease required for processing of 20S pre-rRNA precursor and biogenesis of 40S ribosomal subunits.</text>
</comment>
<evidence type="ECO:0000256" key="9">
    <source>
        <dbReference type="ARBA" id="ARBA00022833"/>
    </source>
</evidence>
<reference evidence="17" key="1">
    <citation type="submission" date="2021-01" db="UniProtKB">
        <authorList>
            <consortium name="EnsemblMetazoa"/>
        </authorList>
    </citation>
    <scope>IDENTIFICATION</scope>
</reference>
<dbReference type="GO" id="GO:0004521">
    <property type="term" value="F:RNA endonuclease activity"/>
    <property type="evidence" value="ECO:0007669"/>
    <property type="project" value="UniProtKB-UniRule"/>
</dbReference>
<evidence type="ECO:0000256" key="11">
    <source>
        <dbReference type="ARBA" id="ARBA00045628"/>
    </source>
</evidence>
<dbReference type="GO" id="GO:0008270">
    <property type="term" value="F:zinc ion binding"/>
    <property type="evidence" value="ECO:0007669"/>
    <property type="project" value="UniProtKB-KW"/>
</dbReference>
<evidence type="ECO:0000256" key="7">
    <source>
        <dbReference type="ARBA" id="ARBA00022771"/>
    </source>
</evidence>
<evidence type="ECO:0000259" key="16">
    <source>
        <dbReference type="Pfam" id="PF17146"/>
    </source>
</evidence>
<organism evidence="17 18">
    <name type="scientific">Clytia hemisphaerica</name>
    <dbReference type="NCBI Taxonomy" id="252671"/>
    <lineage>
        <taxon>Eukaryota</taxon>
        <taxon>Metazoa</taxon>
        <taxon>Cnidaria</taxon>
        <taxon>Hydrozoa</taxon>
        <taxon>Hydroidolina</taxon>
        <taxon>Leptothecata</taxon>
        <taxon>Obeliida</taxon>
        <taxon>Clytiidae</taxon>
        <taxon>Clytia</taxon>
    </lineage>
</organism>
<feature type="binding site" evidence="13">
    <location>
        <position position="283"/>
    </location>
    <ligand>
        <name>Zn(2+)</name>
        <dbReference type="ChEBI" id="CHEBI:29105"/>
    </ligand>
</feature>
<evidence type="ECO:0000256" key="8">
    <source>
        <dbReference type="ARBA" id="ARBA00022801"/>
    </source>
</evidence>
<dbReference type="GO" id="GO:0016787">
    <property type="term" value="F:hydrolase activity"/>
    <property type="evidence" value="ECO:0007669"/>
    <property type="project" value="UniProtKB-KW"/>
</dbReference>
<keyword evidence="5" id="KW-0540">Nuclease</keyword>
<feature type="region of interest" description="Disordered" evidence="14">
    <location>
        <begin position="139"/>
        <end position="219"/>
    </location>
</feature>
<evidence type="ECO:0000256" key="13">
    <source>
        <dbReference type="PIRSR" id="PIRSR037125-1"/>
    </source>
</evidence>
<dbReference type="GO" id="GO:0005634">
    <property type="term" value="C:nucleus"/>
    <property type="evidence" value="ECO:0007669"/>
    <property type="project" value="UniProtKB-SubCell"/>
</dbReference>
<comment type="similarity">
    <text evidence="2 12">Belongs to the NOB1 family.</text>
</comment>
<dbReference type="RefSeq" id="XP_066920650.1">
    <property type="nucleotide sequence ID" value="XM_067064549.1"/>
</dbReference>
<keyword evidence="9 12" id="KW-0862">Zinc</keyword>
<evidence type="ECO:0000256" key="10">
    <source>
        <dbReference type="ARBA" id="ARBA00023242"/>
    </source>
</evidence>
<feature type="region of interest" description="Disordered" evidence="14">
    <location>
        <begin position="399"/>
        <end position="419"/>
    </location>
</feature>
<name>A0A7M5WJT3_9CNID</name>
<evidence type="ECO:0000313" key="18">
    <source>
        <dbReference type="Proteomes" id="UP000594262"/>
    </source>
</evidence>
<evidence type="ECO:0000256" key="14">
    <source>
        <dbReference type="SAM" id="MobiDB-lite"/>
    </source>
</evidence>
<keyword evidence="7" id="KW-0863">Zinc-finger</keyword>
<dbReference type="EnsemblMetazoa" id="CLYHEMT005608.4">
    <property type="protein sequence ID" value="CLYHEMP005608.4"/>
    <property type="gene ID" value="CLYHEMG005608"/>
</dbReference>
<evidence type="ECO:0000256" key="6">
    <source>
        <dbReference type="ARBA" id="ARBA00022723"/>
    </source>
</evidence>
<dbReference type="GO" id="GO:0030688">
    <property type="term" value="C:preribosome, small subunit precursor"/>
    <property type="evidence" value="ECO:0007669"/>
    <property type="project" value="TreeGrafter"/>
</dbReference>
<dbReference type="Gene3D" id="6.20.210.10">
    <property type="entry name" value="Nin one binding (NOB1), Zn-ribbon-like"/>
    <property type="match status" value="1"/>
</dbReference>
<dbReference type="Gene3D" id="3.40.50.1010">
    <property type="entry name" value="5'-nuclease"/>
    <property type="match status" value="1"/>
</dbReference>
<evidence type="ECO:0000256" key="12">
    <source>
        <dbReference type="PIRNR" id="PIRNR037125"/>
    </source>
</evidence>
<dbReference type="GeneID" id="136807927"/>
<dbReference type="InterPro" id="IPR036283">
    <property type="entry name" value="NOB1_Zf-like_sf"/>
</dbReference>